<dbReference type="PANTHER" id="PTHR19980:SF0">
    <property type="entry name" value="CLEAVAGE STIMULATION FACTOR SUBUNIT 3"/>
    <property type="match status" value="1"/>
</dbReference>
<feature type="compositionally biased region" description="Polar residues" evidence="5">
    <location>
        <begin position="849"/>
        <end position="863"/>
    </location>
</feature>
<dbReference type="InterPro" id="IPR045243">
    <property type="entry name" value="Rna14-like"/>
</dbReference>
<dbReference type="SUPFAM" id="SSF48452">
    <property type="entry name" value="TPR-like"/>
    <property type="match status" value="2"/>
</dbReference>
<feature type="compositionally biased region" description="Acidic residues" evidence="5">
    <location>
        <begin position="60"/>
        <end position="84"/>
    </location>
</feature>
<reference evidence="7" key="1">
    <citation type="submission" date="2021-03" db="EMBL/GenBank/DDBJ databases">
        <title>Revisited historic fungal species revealed as producer of novel bioactive compounds through whole genome sequencing and comparative genomics.</title>
        <authorList>
            <person name="Vignolle G.A."/>
            <person name="Hochenegger N."/>
            <person name="Mach R.L."/>
            <person name="Mach-Aigner A.R."/>
            <person name="Javad Rahimi M."/>
            <person name="Salim K.A."/>
            <person name="Chan C.M."/>
            <person name="Lim L.B.L."/>
            <person name="Cai F."/>
            <person name="Druzhinina I.S."/>
            <person name="U'Ren J.M."/>
            <person name="Derntl C."/>
        </authorList>
    </citation>
    <scope>NUCLEOTIDE SEQUENCE</scope>
    <source>
        <strain evidence="7">TUCIM 5799</strain>
    </source>
</reference>
<gene>
    <name evidence="7" type="ORF">JX265_000471</name>
</gene>
<feature type="region of interest" description="Disordered" evidence="5">
    <location>
        <begin position="1"/>
        <end position="177"/>
    </location>
</feature>
<dbReference type="InterPro" id="IPR011990">
    <property type="entry name" value="TPR-like_helical_dom_sf"/>
</dbReference>
<dbReference type="InterPro" id="IPR003107">
    <property type="entry name" value="HAT"/>
</dbReference>
<protein>
    <recommendedName>
        <fullName evidence="4">mRNA 3'-end-processing protein RNA14</fullName>
    </recommendedName>
</protein>
<feature type="compositionally biased region" description="Polar residues" evidence="5">
    <location>
        <begin position="35"/>
        <end position="45"/>
    </location>
</feature>
<keyword evidence="4" id="KW-0963">Cytoplasm</keyword>
<accession>A0A9P9WYK1</accession>
<evidence type="ECO:0000313" key="8">
    <source>
        <dbReference type="Proteomes" id="UP000829685"/>
    </source>
</evidence>
<dbReference type="Proteomes" id="UP000829685">
    <property type="component" value="Unassembled WGS sequence"/>
</dbReference>
<feature type="region of interest" description="Disordered" evidence="5">
    <location>
        <begin position="847"/>
        <end position="933"/>
    </location>
</feature>
<proteinExistence type="predicted"/>
<evidence type="ECO:0000256" key="2">
    <source>
        <dbReference type="ARBA" id="ARBA00022737"/>
    </source>
</evidence>
<feature type="compositionally biased region" description="Low complexity" evidence="5">
    <location>
        <begin position="148"/>
        <end position="161"/>
    </location>
</feature>
<comment type="function">
    <text evidence="1 4">Component of the cleavage factor IA (CFIA) complex, which is involved in the endonucleolytic cleavage during polyadenylation-dependent pre-mRNA 3'-end formation.</text>
</comment>
<evidence type="ECO:0000256" key="1">
    <source>
        <dbReference type="ARBA" id="ARBA00002863"/>
    </source>
</evidence>
<keyword evidence="3 4" id="KW-0539">Nucleus</keyword>
<dbReference type="SMART" id="SM00386">
    <property type="entry name" value="HAT"/>
    <property type="match status" value="5"/>
</dbReference>
<dbReference type="GO" id="GO:0180010">
    <property type="term" value="P:co-transcriptional mRNA 3'-end processing, cleavage and polyadenylation pathway"/>
    <property type="evidence" value="ECO:0007669"/>
    <property type="project" value="UniProtKB-UniRule"/>
</dbReference>
<evidence type="ECO:0000259" key="6">
    <source>
        <dbReference type="Pfam" id="PF05843"/>
    </source>
</evidence>
<evidence type="ECO:0000256" key="4">
    <source>
        <dbReference type="RuleBase" id="RU369035"/>
    </source>
</evidence>
<organism evidence="7 8">
    <name type="scientific">Neoarthrinium moseri</name>
    <dbReference type="NCBI Taxonomy" id="1658444"/>
    <lineage>
        <taxon>Eukaryota</taxon>
        <taxon>Fungi</taxon>
        <taxon>Dikarya</taxon>
        <taxon>Ascomycota</taxon>
        <taxon>Pezizomycotina</taxon>
        <taxon>Sordariomycetes</taxon>
        <taxon>Xylariomycetidae</taxon>
        <taxon>Amphisphaeriales</taxon>
        <taxon>Apiosporaceae</taxon>
        <taxon>Neoarthrinium</taxon>
    </lineage>
</organism>
<dbReference type="InterPro" id="IPR008847">
    <property type="entry name" value="Suf"/>
</dbReference>
<feature type="region of interest" description="Disordered" evidence="5">
    <location>
        <begin position="605"/>
        <end position="638"/>
    </location>
</feature>
<dbReference type="AlphaFoldDB" id="A0A9P9WYK1"/>
<feature type="compositionally biased region" description="Pro residues" evidence="5">
    <location>
        <begin position="96"/>
        <end position="106"/>
    </location>
</feature>
<feature type="compositionally biased region" description="Low complexity" evidence="5">
    <location>
        <begin position="107"/>
        <end position="124"/>
    </location>
</feature>
<comment type="subcellular location">
    <subcellularLocation>
        <location evidence="4">Nucleus</location>
    </subcellularLocation>
    <subcellularLocation>
        <location evidence="4">Cytoplasm</location>
    </subcellularLocation>
    <text evidence="4">Nucleus and/or cytoplasm.</text>
</comment>
<keyword evidence="2" id="KW-0677">Repeat</keyword>
<keyword evidence="8" id="KW-1185">Reference proteome</keyword>
<feature type="region of interest" description="Disordered" evidence="5">
    <location>
        <begin position="983"/>
        <end position="1044"/>
    </location>
</feature>
<dbReference type="Pfam" id="PF05843">
    <property type="entry name" value="Suf"/>
    <property type="match status" value="1"/>
</dbReference>
<sequence length="1044" mass="115404">MASESPHDAAAQQGDAANDSWAGDGGFGAEDTHTEQYSLQQTEEPTTAYDPAHIASGDFPAEEQEQEQEEQEEADDSDSGEYDPESVIITTTAAPAPAPAPEPAPAPAASAEPEPKPASTSSPRPSKKPKKAGGFIVGSSDDEDDSPAPRSASASVSTPSALQPPPPASGAPAASAVAAVDGQSRAFTHSPLHQVTMSQPVASAAQVSNGQGNVPVPVDTVGLLEERLKNDPRGDMDAWLALIDETRRRNMIQDSRAVYERFLQAFPQSAEIWVQYLEMELSLDNFAEAEGIFQRTLTTIVDVQLWIAYLDYVRRRNDTNEATGAARQTVNAAFEFVLDNIGQDRNAGRIWHEYVQFIKSGPGQLGGSSWQDMQKMDVLRKAYQRAICIPISNLNVLWKEYDQFELNLNKVAGRKFLQERSPSYMQARSANTQLDTITRGLQRSTLPRLPPAPGFDGDQEYLEQVEIWKKWIAWEKDDPLVLQADEPETYKSRIIYVYKQALMALRFWPELWVEAAEWCFDEKILTKDGQDQGLLFLTEGIAANPESSLLALKHADHVESTHPAGEGDAGKLALCQALRAPIDQTLTTLYGLIKKRKEQELAAVKSIENDPSFASTDADDEDDGEVGERGSKDDPRKERIKAVQHGFAVQIQMLKQQISYLWIALARAYRRIQGQGKAGGRDAPSTGVRAIFTEARQRGQLTSDVYVAIAHIEWDIYQDPVATKIFERGAKLFPEDESFIVAYLKHLHSRHDTTNARVVFSQSVKKFKEKPELLPKLKPLYAYFHGYEAKFGELAQIKELEKQMAESFPEDPKLVHFAARFSSDGFNPITARVIISPAAQMRPKHIMQSVEQVSTSTRASPHPSTMVDRSPRPQYLQAVNSPKRPFQADDQDDFNPPKRLARGASPLKGAAGRRLDQQRRAAQGQGVTTYSSAPAPISRDITFLIGLIPPTYQYDAPRYKADSLVRILREATVPDYNDWKSAQNQGLRQPQQIPGGRNSPFVGGGFAAPPSYGTPDPAAAYPPQMQNFQSTLPQHYGYPYGSGQ</sequence>
<dbReference type="EMBL" id="JAFIMR010000001">
    <property type="protein sequence ID" value="KAI1881645.1"/>
    <property type="molecule type" value="Genomic_DNA"/>
</dbReference>
<evidence type="ECO:0000256" key="5">
    <source>
        <dbReference type="SAM" id="MobiDB-lite"/>
    </source>
</evidence>
<evidence type="ECO:0000313" key="7">
    <source>
        <dbReference type="EMBL" id="KAI1881645.1"/>
    </source>
</evidence>
<dbReference type="PANTHER" id="PTHR19980">
    <property type="entry name" value="RNA CLEAVAGE STIMULATION FACTOR"/>
    <property type="match status" value="1"/>
</dbReference>
<feature type="compositionally biased region" description="Basic and acidic residues" evidence="5">
    <location>
        <begin position="626"/>
        <end position="638"/>
    </location>
</feature>
<evidence type="ECO:0000256" key="3">
    <source>
        <dbReference type="ARBA" id="ARBA00023242"/>
    </source>
</evidence>
<feature type="compositionally biased region" description="Low complexity" evidence="5">
    <location>
        <begin position="8"/>
        <end position="17"/>
    </location>
</feature>
<dbReference type="GO" id="GO:0005737">
    <property type="term" value="C:cytoplasm"/>
    <property type="evidence" value="ECO:0007669"/>
    <property type="project" value="UniProtKB-SubCell"/>
</dbReference>
<feature type="compositionally biased region" description="Polar residues" evidence="5">
    <location>
        <begin position="983"/>
        <end position="992"/>
    </location>
</feature>
<comment type="caution">
    <text evidence="7">The sequence shown here is derived from an EMBL/GenBank/DDBJ whole genome shotgun (WGS) entry which is preliminary data.</text>
</comment>
<dbReference type="Gene3D" id="1.25.40.1040">
    <property type="match status" value="2"/>
</dbReference>
<feature type="domain" description="Suppressor of forked" evidence="6">
    <location>
        <begin position="220"/>
        <end position="832"/>
    </location>
</feature>
<dbReference type="GO" id="GO:0003729">
    <property type="term" value="F:mRNA binding"/>
    <property type="evidence" value="ECO:0007669"/>
    <property type="project" value="TreeGrafter"/>
</dbReference>
<dbReference type="GO" id="GO:0005634">
    <property type="term" value="C:nucleus"/>
    <property type="evidence" value="ECO:0007669"/>
    <property type="project" value="UniProtKB-SubCell"/>
</dbReference>
<feature type="compositionally biased region" description="Polar residues" evidence="5">
    <location>
        <begin position="1024"/>
        <end position="1033"/>
    </location>
</feature>
<name>A0A9P9WYK1_9PEZI</name>
<keyword evidence="4" id="KW-0507">mRNA processing</keyword>